<dbReference type="NCBIfam" id="TIGR02985">
    <property type="entry name" value="Sig70_bacteroi1"/>
    <property type="match status" value="1"/>
</dbReference>
<dbReference type="AlphaFoldDB" id="A0A316B546"/>
<dbReference type="InterPro" id="IPR013249">
    <property type="entry name" value="RNA_pol_sigma70_r4_t2"/>
</dbReference>
<feature type="domain" description="RNA polymerase sigma factor 70 region 4 type 2" evidence="6">
    <location>
        <begin position="123"/>
        <end position="173"/>
    </location>
</feature>
<accession>A0A316B546</accession>
<comment type="similarity">
    <text evidence="1">Belongs to the sigma-70 factor family. ECF subfamily.</text>
</comment>
<dbReference type="SUPFAM" id="SSF88659">
    <property type="entry name" value="Sigma3 and sigma4 domains of RNA polymerase sigma factors"/>
    <property type="match status" value="1"/>
</dbReference>
<gene>
    <name evidence="7" type="ORF">CLV98_106229</name>
</gene>
<dbReference type="InterPro" id="IPR014284">
    <property type="entry name" value="RNA_pol_sigma-70_dom"/>
</dbReference>
<dbReference type="InterPro" id="IPR013325">
    <property type="entry name" value="RNA_pol_sigma_r2"/>
</dbReference>
<dbReference type="Pfam" id="PF04542">
    <property type="entry name" value="Sigma70_r2"/>
    <property type="match status" value="1"/>
</dbReference>
<organism evidence="7 8">
    <name type="scientific">Dyadobacter jejuensis</name>
    <dbReference type="NCBI Taxonomy" id="1082580"/>
    <lineage>
        <taxon>Bacteria</taxon>
        <taxon>Pseudomonadati</taxon>
        <taxon>Bacteroidota</taxon>
        <taxon>Cytophagia</taxon>
        <taxon>Cytophagales</taxon>
        <taxon>Spirosomataceae</taxon>
        <taxon>Dyadobacter</taxon>
    </lineage>
</organism>
<dbReference type="InterPro" id="IPR007627">
    <property type="entry name" value="RNA_pol_sigma70_r2"/>
</dbReference>
<dbReference type="PANTHER" id="PTHR43133">
    <property type="entry name" value="RNA POLYMERASE ECF-TYPE SIGMA FACTO"/>
    <property type="match status" value="1"/>
</dbReference>
<keyword evidence="2" id="KW-0805">Transcription regulation</keyword>
<evidence type="ECO:0000259" key="6">
    <source>
        <dbReference type="Pfam" id="PF08281"/>
    </source>
</evidence>
<feature type="domain" description="RNA polymerase sigma-70 region 2" evidence="5">
    <location>
        <begin position="25"/>
        <end position="90"/>
    </location>
</feature>
<dbReference type="Pfam" id="PF08281">
    <property type="entry name" value="Sigma70_r4_2"/>
    <property type="match status" value="1"/>
</dbReference>
<evidence type="ECO:0000313" key="7">
    <source>
        <dbReference type="EMBL" id="PWJ57757.1"/>
    </source>
</evidence>
<dbReference type="RefSeq" id="WP_109674898.1">
    <property type="nucleotide sequence ID" value="NZ_QGDT01000006.1"/>
</dbReference>
<proteinExistence type="inferred from homology"/>
<dbReference type="Gene3D" id="1.10.10.10">
    <property type="entry name" value="Winged helix-like DNA-binding domain superfamily/Winged helix DNA-binding domain"/>
    <property type="match status" value="1"/>
</dbReference>
<keyword evidence="3" id="KW-0731">Sigma factor</keyword>
<dbReference type="InterPro" id="IPR036388">
    <property type="entry name" value="WH-like_DNA-bd_sf"/>
</dbReference>
<evidence type="ECO:0000259" key="5">
    <source>
        <dbReference type="Pfam" id="PF04542"/>
    </source>
</evidence>
<dbReference type="PANTHER" id="PTHR43133:SF46">
    <property type="entry name" value="RNA POLYMERASE SIGMA-70 FACTOR ECF SUBFAMILY"/>
    <property type="match status" value="1"/>
</dbReference>
<dbReference type="InterPro" id="IPR014327">
    <property type="entry name" value="RNA_pol_sigma70_bacteroid"/>
</dbReference>
<keyword evidence="8" id="KW-1185">Reference proteome</keyword>
<evidence type="ECO:0000256" key="3">
    <source>
        <dbReference type="ARBA" id="ARBA00023082"/>
    </source>
</evidence>
<dbReference type="EMBL" id="QGDT01000006">
    <property type="protein sequence ID" value="PWJ57757.1"/>
    <property type="molecule type" value="Genomic_DNA"/>
</dbReference>
<dbReference type="SUPFAM" id="SSF88946">
    <property type="entry name" value="Sigma2 domain of RNA polymerase sigma factors"/>
    <property type="match status" value="1"/>
</dbReference>
<comment type="caution">
    <text evidence="7">The sequence shown here is derived from an EMBL/GenBank/DDBJ whole genome shotgun (WGS) entry which is preliminary data.</text>
</comment>
<evidence type="ECO:0000256" key="4">
    <source>
        <dbReference type="ARBA" id="ARBA00023163"/>
    </source>
</evidence>
<dbReference type="GO" id="GO:0006352">
    <property type="term" value="P:DNA-templated transcription initiation"/>
    <property type="evidence" value="ECO:0007669"/>
    <property type="project" value="InterPro"/>
</dbReference>
<dbReference type="GO" id="GO:0003677">
    <property type="term" value="F:DNA binding"/>
    <property type="evidence" value="ECO:0007669"/>
    <property type="project" value="InterPro"/>
</dbReference>
<protein>
    <submittedName>
        <fullName evidence="7">RNA polymerase sigma-70 factor (ECF subfamily)</fullName>
    </submittedName>
</protein>
<sequence length="180" mass="21034">MEDLSDITLVNLLKEDDDRAAFNVLYSRYWKVIYQIGFKKLGDEDLAEDLVHDLFVDIWVKRAELDIHTTFVGYLHGMLTHRLIDVHRKNIFRQKVHEEIRSSQTVQDETYDSLVYSDLEQHLMAEVNNLPSSMRQIFLLSRQEELSPKEIADKLSLSVQTVKNQISSAVKRLRTKGLDD</sequence>
<dbReference type="Proteomes" id="UP000245880">
    <property type="component" value="Unassembled WGS sequence"/>
</dbReference>
<dbReference type="NCBIfam" id="TIGR02937">
    <property type="entry name" value="sigma70-ECF"/>
    <property type="match status" value="1"/>
</dbReference>
<dbReference type="InterPro" id="IPR013324">
    <property type="entry name" value="RNA_pol_sigma_r3/r4-like"/>
</dbReference>
<dbReference type="InterPro" id="IPR039425">
    <property type="entry name" value="RNA_pol_sigma-70-like"/>
</dbReference>
<dbReference type="GO" id="GO:0016987">
    <property type="term" value="F:sigma factor activity"/>
    <property type="evidence" value="ECO:0007669"/>
    <property type="project" value="UniProtKB-KW"/>
</dbReference>
<evidence type="ECO:0000256" key="2">
    <source>
        <dbReference type="ARBA" id="ARBA00023015"/>
    </source>
</evidence>
<reference evidence="7 8" key="1">
    <citation type="submission" date="2018-03" db="EMBL/GenBank/DDBJ databases">
        <title>Genomic Encyclopedia of Archaeal and Bacterial Type Strains, Phase II (KMG-II): from individual species to whole genera.</title>
        <authorList>
            <person name="Goeker M."/>
        </authorList>
    </citation>
    <scope>NUCLEOTIDE SEQUENCE [LARGE SCALE GENOMIC DNA]</scope>
    <source>
        <strain evidence="7 8">DSM 100346</strain>
    </source>
</reference>
<evidence type="ECO:0000256" key="1">
    <source>
        <dbReference type="ARBA" id="ARBA00010641"/>
    </source>
</evidence>
<evidence type="ECO:0000313" key="8">
    <source>
        <dbReference type="Proteomes" id="UP000245880"/>
    </source>
</evidence>
<keyword evidence="4" id="KW-0804">Transcription</keyword>
<name>A0A316B546_9BACT</name>
<dbReference type="Gene3D" id="1.10.1740.10">
    <property type="match status" value="1"/>
</dbReference>
<dbReference type="OrthoDB" id="764811at2"/>